<reference evidence="3 4" key="1">
    <citation type="submission" date="2016-10" db="EMBL/GenBank/DDBJ databases">
        <authorList>
            <person name="de Groot N.N."/>
        </authorList>
    </citation>
    <scope>NUCLEOTIDE SEQUENCE [LARGE SCALE GENOMIC DNA]</scope>
    <source>
        <strain evidence="3 4">LMG 25475</strain>
    </source>
</reference>
<dbReference type="InterPro" id="IPR019220">
    <property type="entry name" value="DUF2135"/>
</dbReference>
<dbReference type="Gene3D" id="2.60.120.380">
    <property type="match status" value="1"/>
</dbReference>
<dbReference type="STRING" id="640205.SAMN05216381_1514"/>
<dbReference type="EMBL" id="FNBM01000002">
    <property type="protein sequence ID" value="SDF36799.1"/>
    <property type="molecule type" value="Genomic_DNA"/>
</dbReference>
<protein>
    <submittedName>
        <fullName evidence="3">Uncharacterized conserved protein YfaP, DUF2135 family</fullName>
    </submittedName>
</protein>
<dbReference type="AlphaFoldDB" id="A0A1G7KJ29"/>
<name>A0A1G7KJ29_9GAMM</name>
<gene>
    <name evidence="3" type="ORF">SAMN05216381_1514</name>
</gene>
<evidence type="ECO:0000313" key="3">
    <source>
        <dbReference type="EMBL" id="SDF36799.1"/>
    </source>
</evidence>
<dbReference type="Pfam" id="PF09906">
    <property type="entry name" value="DUF2135"/>
    <property type="match status" value="1"/>
</dbReference>
<evidence type="ECO:0000313" key="4">
    <source>
        <dbReference type="Proteomes" id="UP000243378"/>
    </source>
</evidence>
<proteinExistence type="predicted"/>
<sequence length="279" mass="30295">MSKASPAPCYWNDTMAPINPRFALCLTLLPLCALAEVQLDTPRSGWRVGGGDGAQFMQEVNYPASSVNSAANQADTARIKGAISALEKDAKVPGRLVVNGVSMPLKIAEDGSFDRPFVFSEGSNNVEVRSPDGEQRRRVQFYNRGSGETPARLRVVLSWDSDNTDLDLHLVTPDGEHVWYGNRSLANGAALDVDVTTGYGPEMIATPTPLKGQYLVYVNYYGGGYSYDENGESSAQQILTTGQITVISEEGTVNEKQQSFLVPMRTPGELTLVKSFSYP</sequence>
<evidence type="ECO:0000256" key="1">
    <source>
        <dbReference type="SAM" id="SignalP"/>
    </source>
</evidence>
<dbReference type="Proteomes" id="UP000243378">
    <property type="component" value="Unassembled WGS sequence"/>
</dbReference>
<feature type="chain" id="PRO_5017316878" evidence="1">
    <location>
        <begin position="36"/>
        <end position="279"/>
    </location>
</feature>
<dbReference type="InterPro" id="IPR012039">
    <property type="entry name" value="UCP012281"/>
</dbReference>
<evidence type="ECO:0000259" key="2">
    <source>
        <dbReference type="Pfam" id="PF09906"/>
    </source>
</evidence>
<feature type="domain" description="DUF2135" evidence="2">
    <location>
        <begin position="209"/>
        <end position="264"/>
    </location>
</feature>
<feature type="signal peptide" evidence="1">
    <location>
        <begin position="1"/>
        <end position="35"/>
    </location>
</feature>
<dbReference type="PIRSF" id="PIRSF012281">
    <property type="entry name" value="UCP012281"/>
    <property type="match status" value="1"/>
</dbReference>
<accession>A0A1G7KJ29</accession>
<keyword evidence="1" id="KW-0732">Signal</keyword>
<organism evidence="3 4">
    <name type="scientific">Phytopseudomonas seleniipraecipitans</name>
    <dbReference type="NCBI Taxonomy" id="640205"/>
    <lineage>
        <taxon>Bacteria</taxon>
        <taxon>Pseudomonadati</taxon>
        <taxon>Pseudomonadota</taxon>
        <taxon>Gammaproteobacteria</taxon>
        <taxon>Pseudomonadales</taxon>
        <taxon>Pseudomonadaceae</taxon>
        <taxon>Phytopseudomonas</taxon>
    </lineage>
</organism>